<evidence type="ECO:0000313" key="6">
    <source>
        <dbReference type="EMBL" id="KAG7572563.1"/>
    </source>
</evidence>
<feature type="compositionally biased region" description="Acidic residues" evidence="4">
    <location>
        <begin position="446"/>
        <end position="456"/>
    </location>
</feature>
<dbReference type="PANTHER" id="PTHR48449">
    <property type="entry name" value="DUF1985 DOMAIN-CONTAINING PROTEIN"/>
    <property type="match status" value="1"/>
</dbReference>
<feature type="region of interest" description="Disordered" evidence="4">
    <location>
        <begin position="565"/>
        <end position="752"/>
    </location>
</feature>
<dbReference type="PROSITE" id="PS50600">
    <property type="entry name" value="ULP_PROTEASE"/>
    <property type="match status" value="1"/>
</dbReference>
<gene>
    <name evidence="6" type="ORF">ISN44_As09g009240</name>
</gene>
<evidence type="ECO:0000256" key="1">
    <source>
        <dbReference type="ARBA" id="ARBA00022670"/>
    </source>
</evidence>
<evidence type="ECO:0000256" key="3">
    <source>
        <dbReference type="SAM" id="Coils"/>
    </source>
</evidence>
<dbReference type="Proteomes" id="UP000694251">
    <property type="component" value="Chromosome 9"/>
</dbReference>
<feature type="region of interest" description="Disordered" evidence="4">
    <location>
        <begin position="498"/>
        <end position="524"/>
    </location>
</feature>
<dbReference type="OrthoDB" id="1930729at2759"/>
<dbReference type="Pfam" id="PF02902">
    <property type="entry name" value="Peptidase_C48"/>
    <property type="match status" value="1"/>
</dbReference>
<evidence type="ECO:0000259" key="5">
    <source>
        <dbReference type="PROSITE" id="PS50600"/>
    </source>
</evidence>
<feature type="coiled-coil region" evidence="3">
    <location>
        <begin position="466"/>
        <end position="493"/>
    </location>
</feature>
<dbReference type="Pfam" id="PF23310">
    <property type="entry name" value="TPR_27"/>
    <property type="match status" value="1"/>
</dbReference>
<feature type="domain" description="Ubiquitin-like protease family profile" evidence="5">
    <location>
        <begin position="935"/>
        <end position="1132"/>
    </location>
</feature>
<evidence type="ECO:0000313" key="7">
    <source>
        <dbReference type="Proteomes" id="UP000694251"/>
    </source>
</evidence>
<keyword evidence="1 6" id="KW-0645">Protease</keyword>
<dbReference type="InterPro" id="IPR057136">
    <property type="entry name" value="At2g35280_TPR_dom"/>
</dbReference>
<proteinExistence type="predicted"/>
<keyword evidence="7" id="KW-1185">Reference proteome</keyword>
<dbReference type="Pfam" id="PF09331">
    <property type="entry name" value="DUF1985"/>
    <property type="match status" value="1"/>
</dbReference>
<dbReference type="GO" id="GO:0008234">
    <property type="term" value="F:cysteine-type peptidase activity"/>
    <property type="evidence" value="ECO:0007669"/>
    <property type="project" value="InterPro"/>
</dbReference>
<accession>A0A8T2AFS3</accession>
<feature type="region of interest" description="Disordered" evidence="4">
    <location>
        <begin position="409"/>
        <end position="456"/>
    </location>
</feature>
<feature type="region of interest" description="Disordered" evidence="4">
    <location>
        <begin position="814"/>
        <end position="837"/>
    </location>
</feature>
<dbReference type="PANTHER" id="PTHR48449:SF1">
    <property type="entry name" value="DUF1985 DOMAIN-CONTAINING PROTEIN"/>
    <property type="match status" value="1"/>
</dbReference>
<protein>
    <submittedName>
        <fullName evidence="6">Ulp1 protease family C-terminal catalytic domain</fullName>
    </submittedName>
</protein>
<feature type="compositionally biased region" description="Basic and acidic residues" evidence="4">
    <location>
        <begin position="16"/>
        <end position="29"/>
    </location>
</feature>
<comment type="caution">
    <text evidence="6">The sequence shown here is derived from an EMBL/GenBank/DDBJ whole genome shotgun (WGS) entry which is preliminary data.</text>
</comment>
<evidence type="ECO:0000256" key="4">
    <source>
        <dbReference type="SAM" id="MobiDB-lite"/>
    </source>
</evidence>
<dbReference type="InterPro" id="IPR003653">
    <property type="entry name" value="Peptidase_C48_C"/>
</dbReference>
<name>A0A8T2AFS3_ARASU</name>
<dbReference type="InterPro" id="IPR015410">
    <property type="entry name" value="DUF1985"/>
</dbReference>
<dbReference type="GO" id="GO:0006508">
    <property type="term" value="P:proteolysis"/>
    <property type="evidence" value="ECO:0007669"/>
    <property type="project" value="UniProtKB-KW"/>
</dbReference>
<feature type="compositionally biased region" description="Basic and acidic residues" evidence="4">
    <location>
        <begin position="498"/>
        <end position="507"/>
    </location>
</feature>
<reference evidence="6 7" key="1">
    <citation type="submission" date="2020-12" db="EMBL/GenBank/DDBJ databases">
        <title>Concerted genomic and epigenomic changes stabilize Arabidopsis allopolyploids.</title>
        <authorList>
            <person name="Chen Z."/>
        </authorList>
    </citation>
    <scope>NUCLEOTIDE SEQUENCE [LARGE SCALE GENOMIC DNA]</scope>
    <source>
        <strain evidence="6">As9502</strain>
        <tissue evidence="6">Leaf</tissue>
    </source>
</reference>
<feature type="compositionally biased region" description="Acidic residues" evidence="4">
    <location>
        <begin position="717"/>
        <end position="728"/>
    </location>
</feature>
<keyword evidence="2" id="KW-0378">Hydrolase</keyword>
<organism evidence="6 7">
    <name type="scientific">Arabidopsis suecica</name>
    <name type="common">Swedish thale-cress</name>
    <name type="synonym">Cardaminopsis suecica</name>
    <dbReference type="NCBI Taxonomy" id="45249"/>
    <lineage>
        <taxon>Eukaryota</taxon>
        <taxon>Viridiplantae</taxon>
        <taxon>Streptophyta</taxon>
        <taxon>Embryophyta</taxon>
        <taxon>Tracheophyta</taxon>
        <taxon>Spermatophyta</taxon>
        <taxon>Magnoliopsida</taxon>
        <taxon>eudicotyledons</taxon>
        <taxon>Gunneridae</taxon>
        <taxon>Pentapetalae</taxon>
        <taxon>rosids</taxon>
        <taxon>malvids</taxon>
        <taxon>Brassicales</taxon>
        <taxon>Brassicaceae</taxon>
        <taxon>Camelineae</taxon>
        <taxon>Arabidopsis</taxon>
    </lineage>
</organism>
<feature type="region of interest" description="Disordered" evidence="4">
    <location>
        <begin position="1"/>
        <end position="52"/>
    </location>
</feature>
<sequence>MDGNKPNDVVSRKKHTQEGPEKDKGELRVSPRRKLPPTKPPEELGSTSVAPTEDLIVEELPPRLFALDRYPSKTKMNAYSKPEYISDIAEVLKGKAEMQMLLDSPFGYLFGIPANKCSFSGKLVLGLICRQLVTKKVNEMWMVFGGHPIKFGLREFSIVTGLECGVYPKKKEVEAVLKVKPGCKKVWDALFVDRFGENATPLVHDLVAWLKEDKSMDGWKQLALSLIILVDGVIACGKNPIRPQDTTVEMTKNVKFFLKYPWGRLSFTRTLERIANFQTPSDVKKLIRCVKDGSYALQGFPLALQLFAFETIPSLAKLAPDDEANRTFTQRSIHHLASLRPIRTSSILACEAAEEVEVTYLVKPDDNICPPSLSWDDEVEDPRVAYIERLMLAGHEWQEEEWVGGSAAFPKQERPPQLGEIHAKKRKRNVRGPNAPVLKKQKSVVEDENEETAEDCSEDPQFEKFVVELRRCFRRQEAQNKQMQEDLKNFVRQEIRAAHDPKGKKTEPTQTSHASPSPTKSVVKAPITVKKASKRMSTKKVFKSGTRKSSRLNNIMTSAVQITELSDVNSSSEEDDQVEANNEGGFTANAGHDFSNRDEDMVETGVPNISVGGPTPSHQDEGAGDGGESVLVGTQSGTEEKASDDTEMEEIPSPVPSTSAQDKGPIDGGEPVVVGTQSGTDGKSTADPEMVENPSGLPATSGQGEEHGAGVESEANVMEEPEIGEDNDRDTSSQAEHTEEPGTSVDAGDVPKVVPECKVDDSVLQGTPSDPPSPFAVVKNVLQELETTASMDLDAANVKEGVLEEQGIVAGVEEQEDSNPGLDEADTTVGTPENIDEPNNDAALEAIAVKIPTPVVPKKVKKQLVYEMDEALPEGFKETTVLVEDVPERTEDSELLIAPGNVPFNPLDKVDASKLELLTNVLDGENVKHTLFGYRKVDNEFFSMLVKQGNWVDNMHLEMLAMLMWHKNGQQMIENRCVVLDSFLLYELTKRAVSFNNCINKQGFKWGQRLYDIANGIHIHREPSLRWIKDVDVVYAPMNWRGDHWVGLAIHLRARNIIVYDAFIDYTRESAAWSKMKPVCEMMPYLVRAMCADVLPQTYSVEPFGYERDLNVAQNPSSGDCGPYAMKFLELLAFGNPMSDLVNIQESDMAIYRQVYATEIYEHGKREGVDKIDVEFHTSIQNMSYPNIPDDVLAKIAKIIAHKCWWYLQPLLRSGPRGRDIVYRPDVLQDANIYSLCSDPDDFHAAGHDPNDIHTEGRYRPFFKRCVDAGNPIAIYHEGLRLLTHESDIKGAIVLLHRNVPNHADATLACAILSICDGNAYMGAEYLRMFERNHYSLQSEDTRDMCEELLDEIKKYGLTYNNTYGATFSYPEFRGFNTPPCAMMCYISILVNYLPVSQTPVETLRNMVYAVDINSICMDEFMTWPHFIQPDSPFRPYFDILLERGSMCAQYLEGVRLCTNFLTVTHGIALLTSVSPADPYACFAHALFLTTTGSYTEFIPVNAMFWEMIQNFEAATAVGELVMYHISQLHLHGPPLWQRSWRSLAMNE</sequence>
<evidence type="ECO:0000256" key="2">
    <source>
        <dbReference type="ARBA" id="ARBA00022801"/>
    </source>
</evidence>
<keyword evidence="3" id="KW-0175">Coiled coil</keyword>
<dbReference type="EMBL" id="JAEFBJ010000009">
    <property type="protein sequence ID" value="KAG7572563.1"/>
    <property type="molecule type" value="Genomic_DNA"/>
</dbReference>
<feature type="compositionally biased region" description="Polar residues" evidence="4">
    <location>
        <begin position="508"/>
        <end position="520"/>
    </location>
</feature>